<evidence type="ECO:0000313" key="4">
    <source>
        <dbReference type="Proteomes" id="UP000825886"/>
    </source>
</evidence>
<feature type="transmembrane region" description="Helical" evidence="1">
    <location>
        <begin position="6"/>
        <end position="23"/>
    </location>
</feature>
<sequence length="141" mass="15478">MKVEGMLTIAISIMLLFVCYTDIRCRKITNATTLLIFLLSLLLAFHHPEDLSLTVLLLLFCIGFVFSIVGVIGAGDVKLVCALSTGLSTTEIGSFLFLMGMAGIPLTLLTCLYYRLFSRNNAITIPYGIAICSGYWLLWAV</sequence>
<feature type="transmembrane region" description="Helical" evidence="1">
    <location>
        <begin position="51"/>
        <end position="74"/>
    </location>
</feature>
<dbReference type="Proteomes" id="UP000825886">
    <property type="component" value="Chromosome"/>
</dbReference>
<keyword evidence="1" id="KW-1133">Transmembrane helix</keyword>
<dbReference type="Pfam" id="PF01478">
    <property type="entry name" value="Peptidase_A24"/>
    <property type="match status" value="1"/>
</dbReference>
<keyword evidence="4" id="KW-1185">Reference proteome</keyword>
<name>A0ABX9AKE6_9ENTR</name>
<feature type="transmembrane region" description="Helical" evidence="1">
    <location>
        <begin position="95"/>
        <end position="116"/>
    </location>
</feature>
<keyword evidence="1" id="KW-0812">Transmembrane</keyword>
<evidence type="ECO:0000259" key="2">
    <source>
        <dbReference type="Pfam" id="PF01478"/>
    </source>
</evidence>
<dbReference type="InterPro" id="IPR000045">
    <property type="entry name" value="Prepilin_IV_endopep_pep"/>
</dbReference>
<dbReference type="EMBL" id="CP081864">
    <property type="protein sequence ID" value="QZN94741.1"/>
    <property type="molecule type" value="Genomic_DNA"/>
</dbReference>
<feature type="domain" description="Prepilin type IV endopeptidase peptidase" evidence="2">
    <location>
        <begin position="10"/>
        <end position="107"/>
    </location>
</feature>
<gene>
    <name evidence="3" type="ORF">K6K13_15860</name>
</gene>
<evidence type="ECO:0000256" key="1">
    <source>
        <dbReference type="SAM" id="Phobius"/>
    </source>
</evidence>
<reference evidence="3 4" key="1">
    <citation type="submission" date="2021-08" db="EMBL/GenBank/DDBJ databases">
        <title>Culture and genomic analysis of Symbiopectobacterium purcellii sp. nov. gen. nov., isolated from the leafhopper Empoasca decipiens.</title>
        <authorList>
            <person name="Nadal-Jimenez P."/>
            <person name="Siozios S."/>
            <person name="Halliday N."/>
            <person name="Camara M."/>
            <person name="Hurst G.D.D."/>
        </authorList>
    </citation>
    <scope>NUCLEOTIDE SEQUENCE [LARGE SCALE GENOMIC DNA]</scope>
    <source>
        <strain evidence="3 4">SyEd1</strain>
    </source>
</reference>
<dbReference type="RefSeq" id="WP_222157855.1">
    <property type="nucleotide sequence ID" value="NZ_CP081864.1"/>
</dbReference>
<dbReference type="Gene3D" id="1.20.120.1220">
    <property type="match status" value="1"/>
</dbReference>
<feature type="transmembrane region" description="Helical" evidence="1">
    <location>
        <begin position="122"/>
        <end position="140"/>
    </location>
</feature>
<keyword evidence="1" id="KW-0472">Membrane</keyword>
<accession>A0ABX9AKE6</accession>
<evidence type="ECO:0000313" key="3">
    <source>
        <dbReference type="EMBL" id="QZN94741.1"/>
    </source>
</evidence>
<proteinExistence type="predicted"/>
<protein>
    <submittedName>
        <fullName evidence="3">A24 family peptidase</fullName>
    </submittedName>
</protein>
<organism evidence="3 4">
    <name type="scientific">Symbiopectobacterium purcellii</name>
    <dbReference type="NCBI Taxonomy" id="2871826"/>
    <lineage>
        <taxon>Bacteria</taxon>
        <taxon>Pseudomonadati</taxon>
        <taxon>Pseudomonadota</taxon>
        <taxon>Gammaproteobacteria</taxon>
        <taxon>Enterobacterales</taxon>
        <taxon>Enterobacteriaceae</taxon>
    </lineage>
</organism>
<feature type="transmembrane region" description="Helical" evidence="1">
    <location>
        <begin position="28"/>
        <end position="45"/>
    </location>
</feature>